<evidence type="ECO:0000256" key="1">
    <source>
        <dbReference type="SAM" id="MobiDB-lite"/>
    </source>
</evidence>
<dbReference type="SUPFAM" id="SSF48371">
    <property type="entry name" value="ARM repeat"/>
    <property type="match status" value="1"/>
</dbReference>
<evidence type="ECO:0000313" key="2">
    <source>
        <dbReference type="EMBL" id="CAE7442241.1"/>
    </source>
</evidence>
<dbReference type="AlphaFoldDB" id="A0A812RJS7"/>
<dbReference type="EMBL" id="CAJNDS010002343">
    <property type="protein sequence ID" value="CAE7442241.1"/>
    <property type="molecule type" value="Genomic_DNA"/>
</dbReference>
<dbReference type="Proteomes" id="UP000604046">
    <property type="component" value="Unassembled WGS sequence"/>
</dbReference>
<feature type="region of interest" description="Disordered" evidence="1">
    <location>
        <begin position="362"/>
        <end position="384"/>
    </location>
</feature>
<dbReference type="OrthoDB" id="417926at2759"/>
<name>A0A812RJS7_9DINO</name>
<sequence>MNVRVDLRLTGRSRDGQDGQDGQAMADAGPRAWPQPVWTELSRLGRPRLRSLVECCVDTMTTAPDNVDLQTRQIKIMAELFQQAGQTAALDRMLLQECLNRLAAAMQNHQQTAELHAQSCCALHVMASTLGASLTGLHFGDVVSQVVEAMETEYPSYVQRWSARALSKLSPMLDPAARERAEGALRQLTAPMPVAFQSLQRALSSQGLRAPPWSVAPRTRRSPEPPSPSGLQSHQPDLQPRRDGRRNSIAASVGRLLGLRLQDAPEGIQVCLACNKIFEGLTSTRSEVSAEWLTTIRQICDEAQQDSQQSDVWKMSVFGLMPAEAIKHFLLRDDHKRWKIIEAHTEHFLDLLDEPGTRVALPTAPPPDTSERVTPPFSHPHPDPDRKWRSLRPVVLDQSIREPATNTPFGHTGYMKYLTLRIIRKMKFNDIAITGQYYGEKYTPETQVLEWIKYMDQTKWERDRNGELVEDPMRGLVAMFAPGEHDRKAGIQSIKDFKIPNAFLDLAFKASVRFKDADFVKSVIDAVEELDEIYSGWGWQAEWRSEDAHINNKFARGEISINLVDLMEYLNLRGDGTMEKQKMEDVEKAFQTWKENEAFQRRVVAILVEEGRGVADYEDYGMLVSWIRGSFPVTDKYRILVHAHAGTNNHQDVASLKAVKHGANGIWAALIPQAAQAGHNSSLVFLDYLLHHGNEHVLSDFWLYQALECARHIYYLNFNTHDIPDDCPIWGERVSKETHSAFNVLQGETWRRRTADYYDYWGAEAKKEINELPEKVRDVPSEGEGRGRYRISPLVSDTQTWVNRMVEAKAVAPDETVNDYVDMVKALGFALMNAGIRVNLNREESLKKLVDIAREAQRNRQRTRCNCRRYDAHERNERMSREGGCTCLSPSYLKAEQHQGSCE</sequence>
<gene>
    <name evidence="2" type="ORF">SNAT2548_LOCUS24042</name>
</gene>
<comment type="caution">
    <text evidence="2">The sequence shown here is derived from an EMBL/GenBank/DDBJ whole genome shotgun (WGS) entry which is preliminary data.</text>
</comment>
<dbReference type="InterPro" id="IPR016024">
    <property type="entry name" value="ARM-type_fold"/>
</dbReference>
<protein>
    <submittedName>
        <fullName evidence="2">Uncharacterized protein</fullName>
    </submittedName>
</protein>
<accession>A0A812RJS7</accession>
<reference evidence="2" key="1">
    <citation type="submission" date="2021-02" db="EMBL/GenBank/DDBJ databases">
        <authorList>
            <person name="Dougan E. K."/>
            <person name="Rhodes N."/>
            <person name="Thang M."/>
            <person name="Chan C."/>
        </authorList>
    </citation>
    <scope>NUCLEOTIDE SEQUENCE</scope>
</reference>
<feature type="region of interest" description="Disordered" evidence="1">
    <location>
        <begin position="207"/>
        <end position="244"/>
    </location>
</feature>
<feature type="compositionally biased region" description="Low complexity" evidence="1">
    <location>
        <begin position="20"/>
        <end position="29"/>
    </location>
</feature>
<feature type="compositionally biased region" description="Basic and acidic residues" evidence="1">
    <location>
        <begin position="1"/>
        <end position="17"/>
    </location>
</feature>
<organism evidence="2 3">
    <name type="scientific">Symbiodinium natans</name>
    <dbReference type="NCBI Taxonomy" id="878477"/>
    <lineage>
        <taxon>Eukaryota</taxon>
        <taxon>Sar</taxon>
        <taxon>Alveolata</taxon>
        <taxon>Dinophyceae</taxon>
        <taxon>Suessiales</taxon>
        <taxon>Symbiodiniaceae</taxon>
        <taxon>Symbiodinium</taxon>
    </lineage>
</organism>
<proteinExistence type="predicted"/>
<keyword evidence="3" id="KW-1185">Reference proteome</keyword>
<evidence type="ECO:0000313" key="3">
    <source>
        <dbReference type="Proteomes" id="UP000604046"/>
    </source>
</evidence>
<feature type="region of interest" description="Disordered" evidence="1">
    <location>
        <begin position="1"/>
        <end position="32"/>
    </location>
</feature>